<protein>
    <recommendedName>
        <fullName evidence="3">proteasome endopeptidase complex</fullName>
        <ecNumber evidence="3">3.4.25.1</ecNumber>
    </recommendedName>
</protein>
<dbReference type="Gene3D" id="3.60.20.10">
    <property type="entry name" value="Glutamine Phosphoribosylpyrophosphate, subunit 1, domain 1"/>
    <property type="match status" value="1"/>
</dbReference>
<dbReference type="PANTHER" id="PTHR32194">
    <property type="entry name" value="METALLOPROTEASE TLDD"/>
    <property type="match status" value="1"/>
</dbReference>
<dbReference type="Pfam" id="PF00227">
    <property type="entry name" value="Proteasome"/>
    <property type="match status" value="1"/>
</dbReference>
<dbReference type="InterPro" id="IPR001353">
    <property type="entry name" value="Proteasome_sua/b"/>
</dbReference>
<keyword evidence="8" id="KW-0647">Proteasome</keyword>
<name>A0A7S0UK46_9CHLO</name>
<dbReference type="EC" id="3.4.25.1" evidence="3"/>
<dbReference type="PRINTS" id="PR00141">
    <property type="entry name" value="PROTEASOME"/>
</dbReference>
<dbReference type="GO" id="GO:0019774">
    <property type="term" value="C:proteasome core complex, beta-subunit complex"/>
    <property type="evidence" value="ECO:0007669"/>
    <property type="project" value="UniProtKB-ARBA"/>
</dbReference>
<dbReference type="GO" id="GO:0004298">
    <property type="term" value="F:threonine-type endopeptidase activity"/>
    <property type="evidence" value="ECO:0007669"/>
    <property type="project" value="UniProtKB-KW"/>
</dbReference>
<dbReference type="InterPro" id="IPR023333">
    <property type="entry name" value="Proteasome_suB-type"/>
</dbReference>
<keyword evidence="4" id="KW-0963">Cytoplasm</keyword>
<dbReference type="AlphaFoldDB" id="A0A7S0UK46"/>
<accession>A0A7S0UK46</accession>
<gene>
    <name evidence="10" type="ORF">PPAR00522_LOCUS1389</name>
</gene>
<comment type="subcellular location">
    <subcellularLocation>
        <location evidence="2">Nucleus</location>
    </subcellularLocation>
</comment>
<dbReference type="InterPro" id="IPR000243">
    <property type="entry name" value="Pept_T1A_subB"/>
</dbReference>
<keyword evidence="5" id="KW-0645">Protease</keyword>
<evidence type="ECO:0000256" key="2">
    <source>
        <dbReference type="ARBA" id="ARBA00004123"/>
    </source>
</evidence>
<evidence type="ECO:0000256" key="6">
    <source>
        <dbReference type="ARBA" id="ARBA00022698"/>
    </source>
</evidence>
<keyword evidence="6" id="KW-0888">Threonine protease</keyword>
<evidence type="ECO:0000256" key="5">
    <source>
        <dbReference type="ARBA" id="ARBA00022670"/>
    </source>
</evidence>
<dbReference type="SUPFAM" id="SSF56235">
    <property type="entry name" value="N-terminal nucleophile aminohydrolases (Ntn hydrolases)"/>
    <property type="match status" value="1"/>
</dbReference>
<dbReference type="PROSITE" id="PS51476">
    <property type="entry name" value="PROTEASOME_BETA_2"/>
    <property type="match status" value="1"/>
</dbReference>
<dbReference type="GO" id="GO:0005634">
    <property type="term" value="C:nucleus"/>
    <property type="evidence" value="ECO:0007669"/>
    <property type="project" value="UniProtKB-SubCell"/>
</dbReference>
<dbReference type="InterPro" id="IPR029055">
    <property type="entry name" value="Ntn_hydrolases_N"/>
</dbReference>
<dbReference type="GO" id="GO:0005737">
    <property type="term" value="C:cytoplasm"/>
    <property type="evidence" value="ECO:0007669"/>
    <property type="project" value="TreeGrafter"/>
</dbReference>
<comment type="catalytic activity">
    <reaction evidence="1">
        <text>Cleavage of peptide bonds with very broad specificity.</text>
        <dbReference type="EC" id="3.4.25.1"/>
    </reaction>
</comment>
<proteinExistence type="predicted"/>
<keyword evidence="7" id="KW-0378">Hydrolase</keyword>
<dbReference type="EMBL" id="HBFM01002422">
    <property type="protein sequence ID" value="CAD8765004.1"/>
    <property type="molecule type" value="Transcribed_RNA"/>
</dbReference>
<dbReference type="PANTHER" id="PTHR32194:SF0">
    <property type="entry name" value="ATP-DEPENDENT PROTEASE SUBUNIT HSLV"/>
    <property type="match status" value="1"/>
</dbReference>
<evidence type="ECO:0000256" key="9">
    <source>
        <dbReference type="PIRSR" id="PIRSR600243-1"/>
    </source>
</evidence>
<sequence>MTHFDAPEASPSTGTTIMACTFNGGVVIGSDGRVSTGTYISNRSSNKIAPLSDNVYLLRSGSAADTQAVSDYVSHMVEQLKAERGENPNVEVVANLVRQLNYQNKDLLLGAMIVAGYDARRGGQIYGCPIGGTISREDWTVDGSGSTYIWGFCDEVFKPDFTRAEAEQFVLEALGLAMSTDASSGGCVRMYTLTESGSEYRYVAGDQVPLYQGSSTNDLGEPLPVFG</sequence>
<feature type="active site" description="Nucleophile" evidence="9">
    <location>
        <position position="15"/>
    </location>
</feature>
<evidence type="ECO:0000256" key="8">
    <source>
        <dbReference type="ARBA" id="ARBA00022942"/>
    </source>
</evidence>
<reference evidence="10" key="1">
    <citation type="submission" date="2021-01" db="EMBL/GenBank/DDBJ databases">
        <authorList>
            <person name="Corre E."/>
            <person name="Pelletier E."/>
            <person name="Niang G."/>
            <person name="Scheremetjew M."/>
            <person name="Finn R."/>
            <person name="Kale V."/>
            <person name="Holt S."/>
            <person name="Cochrane G."/>
            <person name="Meng A."/>
            <person name="Brown T."/>
            <person name="Cohen L."/>
        </authorList>
    </citation>
    <scope>NUCLEOTIDE SEQUENCE</scope>
    <source>
        <strain evidence="10">SAG 63-3</strain>
    </source>
</reference>
<dbReference type="GO" id="GO:0051603">
    <property type="term" value="P:proteolysis involved in protein catabolic process"/>
    <property type="evidence" value="ECO:0007669"/>
    <property type="project" value="InterPro"/>
</dbReference>
<evidence type="ECO:0000256" key="7">
    <source>
        <dbReference type="ARBA" id="ARBA00022801"/>
    </source>
</evidence>
<dbReference type="CDD" id="cd03762">
    <property type="entry name" value="proteasome_beta_type_6"/>
    <property type="match status" value="1"/>
</dbReference>
<evidence type="ECO:0000313" key="10">
    <source>
        <dbReference type="EMBL" id="CAD8765004.1"/>
    </source>
</evidence>
<evidence type="ECO:0000256" key="4">
    <source>
        <dbReference type="ARBA" id="ARBA00022490"/>
    </source>
</evidence>
<evidence type="ECO:0000256" key="1">
    <source>
        <dbReference type="ARBA" id="ARBA00001198"/>
    </source>
</evidence>
<evidence type="ECO:0000256" key="3">
    <source>
        <dbReference type="ARBA" id="ARBA00012039"/>
    </source>
</evidence>
<organism evidence="10">
    <name type="scientific">Polytomella parva</name>
    <dbReference type="NCBI Taxonomy" id="51329"/>
    <lineage>
        <taxon>Eukaryota</taxon>
        <taxon>Viridiplantae</taxon>
        <taxon>Chlorophyta</taxon>
        <taxon>core chlorophytes</taxon>
        <taxon>Chlorophyceae</taxon>
        <taxon>CS clade</taxon>
        <taxon>Chlamydomonadales</taxon>
        <taxon>Chlamydomonadaceae</taxon>
        <taxon>Polytomella</taxon>
    </lineage>
</organism>